<protein>
    <submittedName>
        <fullName evidence="1">Uncharacterized protein</fullName>
    </submittedName>
</protein>
<dbReference type="KEGG" id="mfo:Metfor_1263"/>
<dbReference type="RefSeq" id="WP_015285268.1">
    <property type="nucleotide sequence ID" value="NC_019943.1"/>
</dbReference>
<sequence precursor="true">MKKFILPITLICLMTLVVVPAQAFTMHSLSIDLDPAGTAQVDLNYELTFLEQGAVFFKIADPASELQKAFDTGSAGRVTVISATSSSARVLVPAFASVSTKDGVTVMTTPAVSFERAEKVLKNYWFAPLVAADFSPSVTTVTFPDGQREYFYNQVSIPSVKHVMSG</sequence>
<dbReference type="HOGENOM" id="CLU_1599021_0_0_2"/>
<dbReference type="InParanoid" id="L0HE73"/>
<proteinExistence type="predicted"/>
<gene>
    <name evidence="1" type="ordered locus">Metfor_1263</name>
</gene>
<dbReference type="AlphaFoldDB" id="L0HE73"/>
<evidence type="ECO:0000313" key="2">
    <source>
        <dbReference type="Proteomes" id="UP000010824"/>
    </source>
</evidence>
<dbReference type="EMBL" id="CP003167">
    <property type="protein sequence ID" value="AGB02305.1"/>
    <property type="molecule type" value="Genomic_DNA"/>
</dbReference>
<dbReference type="OrthoDB" id="106510at2157"/>
<reference evidence="2" key="1">
    <citation type="submission" date="2011-12" db="EMBL/GenBank/DDBJ databases">
        <title>Complete sequence of Methanoregula formicicum SMSP.</title>
        <authorList>
            <person name="Lucas S."/>
            <person name="Han J."/>
            <person name="Lapidus A."/>
            <person name="Cheng J.-F."/>
            <person name="Goodwin L."/>
            <person name="Pitluck S."/>
            <person name="Peters L."/>
            <person name="Ovchinnikova G."/>
            <person name="Teshima H."/>
            <person name="Detter J.C."/>
            <person name="Han C."/>
            <person name="Tapia R."/>
            <person name="Land M."/>
            <person name="Hauser L."/>
            <person name="Kyrpides N."/>
            <person name="Ivanova N."/>
            <person name="Pagani I."/>
            <person name="Imachi H."/>
            <person name="Tamaki H."/>
            <person name="Sekiguchi Y."/>
            <person name="Kamagata Y."/>
            <person name="Cadillo-Quiroz H."/>
            <person name="Zinder S."/>
            <person name="Liu W.-T."/>
            <person name="Woyke T."/>
        </authorList>
    </citation>
    <scope>NUCLEOTIDE SEQUENCE [LARGE SCALE GENOMIC DNA]</scope>
    <source>
        <strain evidence="2">DSM 22288 / NBRC 105244 / SMSP</strain>
    </source>
</reference>
<accession>L0HE73</accession>
<evidence type="ECO:0000313" key="1">
    <source>
        <dbReference type="EMBL" id="AGB02305.1"/>
    </source>
</evidence>
<reference evidence="1 2" key="2">
    <citation type="journal article" date="2014" name="Genome Announc.">
        <title>Complete Genome Sequence of Methanoregula formicica SMSPT, a Mesophilic Hydrogenotrophic Methanogen Isolated from a Methanogenic Upflow Anaerobic Sludge Blanket Reactor.</title>
        <authorList>
            <person name="Yamamoto K."/>
            <person name="Tamaki H."/>
            <person name="Cadillo-Quiroz H."/>
            <person name="Imachi H."/>
            <person name="Kyrpides N."/>
            <person name="Woyke T."/>
            <person name="Goodwin L."/>
            <person name="Zinder S.H."/>
            <person name="Kamagata Y."/>
            <person name="Liu W.T."/>
        </authorList>
    </citation>
    <scope>NUCLEOTIDE SEQUENCE [LARGE SCALE GENOMIC DNA]</scope>
    <source>
        <strain evidence="2">DSM 22288 / NBRC 105244 / SMSP</strain>
    </source>
</reference>
<organism evidence="1 2">
    <name type="scientific">Methanoregula formicica (strain DSM 22288 / NBRC 105244 / SMSP)</name>
    <dbReference type="NCBI Taxonomy" id="593750"/>
    <lineage>
        <taxon>Archaea</taxon>
        <taxon>Methanobacteriati</taxon>
        <taxon>Methanobacteriota</taxon>
        <taxon>Stenosarchaea group</taxon>
        <taxon>Methanomicrobia</taxon>
        <taxon>Methanomicrobiales</taxon>
        <taxon>Methanoregulaceae</taxon>
        <taxon>Methanoregula</taxon>
    </lineage>
</organism>
<dbReference type="eggNOG" id="arCOG06898">
    <property type="taxonomic scope" value="Archaea"/>
</dbReference>
<keyword evidence="2" id="KW-1185">Reference proteome</keyword>
<dbReference type="Proteomes" id="UP000010824">
    <property type="component" value="Chromosome"/>
</dbReference>
<dbReference type="GeneID" id="14310576"/>
<dbReference type="STRING" id="593750.Metfor_1263"/>
<name>L0HE73_METFS</name>